<accession>A0A7W5UKC8</accession>
<dbReference type="EMBL" id="JACICA010000007">
    <property type="protein sequence ID" value="MBB3703072.1"/>
    <property type="molecule type" value="Genomic_DNA"/>
</dbReference>
<gene>
    <name evidence="1" type="ORF">FHS60_001545</name>
</gene>
<dbReference type="AlphaFoldDB" id="A0A7W5UKC8"/>
<name>A0A7W5UKC8_9BACT</name>
<evidence type="ECO:0000313" key="2">
    <source>
        <dbReference type="Proteomes" id="UP000541425"/>
    </source>
</evidence>
<protein>
    <submittedName>
        <fullName evidence="1">Uncharacterized protein</fullName>
    </submittedName>
</protein>
<dbReference type="Proteomes" id="UP000541425">
    <property type="component" value="Unassembled WGS sequence"/>
</dbReference>
<proteinExistence type="predicted"/>
<reference evidence="1 2" key="1">
    <citation type="submission" date="2020-08" db="EMBL/GenBank/DDBJ databases">
        <title>Genomic Encyclopedia of Type Strains, Phase IV (KMG-IV): sequencing the most valuable type-strain genomes for metagenomic binning, comparative biology and taxonomic classification.</title>
        <authorList>
            <person name="Goeker M."/>
        </authorList>
    </citation>
    <scope>NUCLEOTIDE SEQUENCE [LARGE SCALE GENOMIC DNA]</scope>
    <source>
        <strain evidence="1 2">DSM 22548</strain>
    </source>
</reference>
<organism evidence="1 2">
    <name type="scientific">Alloprevotella rava</name>
    <dbReference type="NCBI Taxonomy" id="671218"/>
    <lineage>
        <taxon>Bacteria</taxon>
        <taxon>Pseudomonadati</taxon>
        <taxon>Bacteroidota</taxon>
        <taxon>Bacteroidia</taxon>
        <taxon>Bacteroidales</taxon>
        <taxon>Prevotellaceae</taxon>
        <taxon>Alloprevotella</taxon>
    </lineage>
</organism>
<evidence type="ECO:0000313" key="1">
    <source>
        <dbReference type="EMBL" id="MBB3703072.1"/>
    </source>
</evidence>
<sequence length="46" mass="5105">MVLFRSGTVFCIAENASVTGNFAPKNEAYEKRKIQGVALPEKERFG</sequence>
<comment type="caution">
    <text evidence="1">The sequence shown here is derived from an EMBL/GenBank/DDBJ whole genome shotgun (WGS) entry which is preliminary data.</text>
</comment>